<dbReference type="InterPro" id="IPR034103">
    <property type="entry name" value="Lsm8"/>
</dbReference>
<keyword evidence="3 9" id="KW-0507">mRNA processing</keyword>
<evidence type="ECO:0000256" key="9">
    <source>
        <dbReference type="RuleBase" id="RU365048"/>
    </source>
</evidence>
<keyword evidence="4 9" id="KW-0747">Spliceosome</keyword>
<evidence type="ECO:0000259" key="10">
    <source>
        <dbReference type="SMART" id="SM00651"/>
    </source>
</evidence>
<dbReference type="OrthoDB" id="10263346at2759"/>
<dbReference type="PANTHER" id="PTHR15588:SF9">
    <property type="entry name" value="U6 SNRNA-ASSOCIATED SM-LIKE PROTEIN LSM8"/>
    <property type="match status" value="1"/>
</dbReference>
<keyword evidence="6 9" id="KW-0508">mRNA splicing</keyword>
<evidence type="ECO:0000256" key="4">
    <source>
        <dbReference type="ARBA" id="ARBA00022728"/>
    </source>
</evidence>
<dbReference type="GO" id="GO:0003729">
    <property type="term" value="F:mRNA binding"/>
    <property type="evidence" value="ECO:0007669"/>
    <property type="project" value="TreeGrafter"/>
</dbReference>
<organism evidence="11 12">
    <name type="scientific">Synchytrium microbalum</name>
    <dbReference type="NCBI Taxonomy" id="1806994"/>
    <lineage>
        <taxon>Eukaryota</taxon>
        <taxon>Fungi</taxon>
        <taxon>Fungi incertae sedis</taxon>
        <taxon>Chytridiomycota</taxon>
        <taxon>Chytridiomycota incertae sedis</taxon>
        <taxon>Chytridiomycetes</taxon>
        <taxon>Synchytriales</taxon>
        <taxon>Synchytriaceae</taxon>
        <taxon>Synchytrium</taxon>
    </lineage>
</organism>
<dbReference type="InterPro" id="IPR010920">
    <property type="entry name" value="LSM_dom_sf"/>
</dbReference>
<comment type="subcellular location">
    <subcellularLocation>
        <location evidence="1 9">Nucleus</location>
    </subcellularLocation>
</comment>
<dbReference type="InterPro" id="IPR044642">
    <property type="entry name" value="PTHR15588"/>
</dbReference>
<dbReference type="EMBL" id="QEAO01000010">
    <property type="protein sequence ID" value="TPX35086.1"/>
    <property type="molecule type" value="Genomic_DNA"/>
</dbReference>
<evidence type="ECO:0000256" key="8">
    <source>
        <dbReference type="ARBA" id="ARBA00023274"/>
    </source>
</evidence>
<evidence type="ECO:0000313" key="11">
    <source>
        <dbReference type="EMBL" id="TPX35086.1"/>
    </source>
</evidence>
<name>A0A507CAQ0_9FUNG</name>
<dbReference type="AlphaFoldDB" id="A0A507CAQ0"/>
<evidence type="ECO:0000256" key="5">
    <source>
        <dbReference type="ARBA" id="ARBA00022884"/>
    </source>
</evidence>
<dbReference type="GO" id="GO:0046540">
    <property type="term" value="C:U4/U6 x U5 tri-snRNP complex"/>
    <property type="evidence" value="ECO:0007669"/>
    <property type="project" value="UniProtKB-UniRule"/>
</dbReference>
<dbReference type="GO" id="GO:0071011">
    <property type="term" value="C:precatalytic spliceosome"/>
    <property type="evidence" value="ECO:0007669"/>
    <property type="project" value="TreeGrafter"/>
</dbReference>
<dbReference type="FunFam" id="2.30.30.100:FF:000027">
    <property type="entry name" value="U6 snRNA-associated Sm-like protein LSm8"/>
    <property type="match status" value="1"/>
</dbReference>
<dbReference type="Proteomes" id="UP000319731">
    <property type="component" value="Unassembled WGS sequence"/>
</dbReference>
<dbReference type="GO" id="GO:0005688">
    <property type="term" value="C:U6 snRNP"/>
    <property type="evidence" value="ECO:0007669"/>
    <property type="project" value="UniProtKB-UniRule"/>
</dbReference>
<gene>
    <name evidence="9" type="primary">LSM8</name>
    <name evidence="11" type="ORF">SmJEL517_g02502</name>
</gene>
<evidence type="ECO:0000256" key="6">
    <source>
        <dbReference type="ARBA" id="ARBA00023187"/>
    </source>
</evidence>
<comment type="caution">
    <text evidence="11">The sequence shown here is derived from an EMBL/GenBank/DDBJ whole genome shotgun (WGS) entry which is preliminary data.</text>
</comment>
<keyword evidence="8 9" id="KW-0687">Ribonucleoprotein</keyword>
<sequence length="107" mass="11888">MATELGAFVEKTVAVITNDGRFIVASSHGGKLKGFDQTTNIILSESSEREFFVDAPVNEVPLGLYIVRGDNISIIGELDKEREENTDWKNVRAEPIPAIRRMHLESS</sequence>
<evidence type="ECO:0000256" key="7">
    <source>
        <dbReference type="ARBA" id="ARBA00023242"/>
    </source>
</evidence>
<dbReference type="GO" id="GO:0000398">
    <property type="term" value="P:mRNA splicing, via spliceosome"/>
    <property type="evidence" value="ECO:0007669"/>
    <property type="project" value="UniProtKB-UniRule"/>
</dbReference>
<keyword evidence="12" id="KW-1185">Reference proteome</keyword>
<dbReference type="CDD" id="cd01727">
    <property type="entry name" value="LSm8"/>
    <property type="match status" value="1"/>
</dbReference>
<feature type="domain" description="Sm" evidence="10">
    <location>
        <begin position="3"/>
        <end position="77"/>
    </location>
</feature>
<evidence type="ECO:0000256" key="2">
    <source>
        <dbReference type="ARBA" id="ARBA00006850"/>
    </source>
</evidence>
<proteinExistence type="inferred from homology"/>
<reference evidence="11 12" key="1">
    <citation type="journal article" date="2019" name="Sci. Rep.">
        <title>Comparative genomics of chytrid fungi reveal insights into the obligate biotrophic and pathogenic lifestyle of Synchytrium endobioticum.</title>
        <authorList>
            <person name="van de Vossenberg B.T.L.H."/>
            <person name="Warris S."/>
            <person name="Nguyen H.D.T."/>
            <person name="van Gent-Pelzer M.P.E."/>
            <person name="Joly D.L."/>
            <person name="van de Geest H.C."/>
            <person name="Bonants P.J.M."/>
            <person name="Smith D.S."/>
            <person name="Levesque C.A."/>
            <person name="van der Lee T.A.J."/>
        </authorList>
    </citation>
    <scope>NUCLEOTIDE SEQUENCE [LARGE SCALE GENOMIC DNA]</scope>
    <source>
        <strain evidence="11 12">JEL517</strain>
    </source>
</reference>
<keyword evidence="7 9" id="KW-0539">Nucleus</keyword>
<comment type="subunit">
    <text evidence="9">LSm subunits form a heteromer with a doughnut shape.</text>
</comment>
<keyword evidence="5 9" id="KW-0694">RNA-binding</keyword>
<dbReference type="Gene3D" id="2.30.30.100">
    <property type="match status" value="1"/>
</dbReference>
<dbReference type="SUPFAM" id="SSF50182">
    <property type="entry name" value="Sm-like ribonucleoproteins"/>
    <property type="match status" value="1"/>
</dbReference>
<comment type="function">
    <text evidence="9">Plays role in pre-mRNA splicing as component of the U4/U6-U5 tri-snRNP complex that is involved in spliceosome assembly, and as component of the precatalytic spliceosome (spliceosome B complex). The heptameric LSM2-8 complex binds specifically to the 3'-terminal U-tract of U6 snRNA.</text>
</comment>
<evidence type="ECO:0000256" key="1">
    <source>
        <dbReference type="ARBA" id="ARBA00004123"/>
    </source>
</evidence>
<dbReference type="Pfam" id="PF01423">
    <property type="entry name" value="LSM"/>
    <property type="match status" value="1"/>
</dbReference>
<dbReference type="PANTHER" id="PTHR15588">
    <property type="entry name" value="LSM1"/>
    <property type="match status" value="1"/>
</dbReference>
<dbReference type="InterPro" id="IPR001163">
    <property type="entry name" value="Sm_dom_euk/arc"/>
</dbReference>
<dbReference type="SMART" id="SM00651">
    <property type="entry name" value="Sm"/>
    <property type="match status" value="1"/>
</dbReference>
<comment type="similarity">
    <text evidence="2 9">Belongs to the snRNP Sm proteins family.</text>
</comment>
<evidence type="ECO:0000256" key="3">
    <source>
        <dbReference type="ARBA" id="ARBA00022664"/>
    </source>
</evidence>
<accession>A0A507CAQ0</accession>
<dbReference type="STRING" id="1806994.A0A507CAQ0"/>
<protein>
    <recommendedName>
        <fullName evidence="9">LSM2-LSM8 complex subunit LSM8</fullName>
    </recommendedName>
</protein>
<evidence type="ECO:0000313" key="12">
    <source>
        <dbReference type="Proteomes" id="UP000319731"/>
    </source>
</evidence>